<dbReference type="AlphaFoldDB" id="A0A2Z4FLG8"/>
<evidence type="ECO:0000313" key="8">
    <source>
        <dbReference type="Proteomes" id="UP000249799"/>
    </source>
</evidence>
<gene>
    <name evidence="7" type="primary">ggt</name>
    <name evidence="7" type="ORF">DN745_10870</name>
</gene>
<keyword evidence="8" id="KW-1185">Reference proteome</keyword>
<comment type="catalytic activity">
    <reaction evidence="3">
        <text>an N-terminal (5-L-glutamyl)-[peptide] + an alpha-amino acid = 5-L-glutamyl amino acid + an N-terminal L-alpha-aminoacyl-[peptide]</text>
        <dbReference type="Rhea" id="RHEA:23904"/>
        <dbReference type="Rhea" id="RHEA-COMP:9780"/>
        <dbReference type="Rhea" id="RHEA-COMP:9795"/>
        <dbReference type="ChEBI" id="CHEBI:77644"/>
        <dbReference type="ChEBI" id="CHEBI:78597"/>
        <dbReference type="ChEBI" id="CHEBI:78599"/>
        <dbReference type="ChEBI" id="CHEBI:78608"/>
        <dbReference type="EC" id="2.3.2.2"/>
    </reaction>
</comment>
<sequence>MALQISVFGVRRFLQRCGVSPQHRTKILLVHHPPRPPKPMTCSTLPRRALLSILCAILIACPATVFSQDAERGPAQSVTSRSGVVAADNVEASRVGAAILAAGGNAADAGAATLLANGILNPFASGFGGGGFCLYRPEETGKTHVIDFRERAPLNATADMFLVDGEPSRELQLRGGLAVGIPGEPAGLWALQQKFGALEWEKVVDPAVDIARDYKVGPLLAKRLRGRAEESLKKHPTLAALFQKEDGQWVEEGDSVQRSALADTLALYRDEGPIAFYHGPTGQSVVEAVNAAGGIFQAEDLSSYSIATREAISGTYHDFTILSMPPPSSGGLVMVETLNILEHFKLDERPRDAHSIHLIIEALKHGFADRARWMGDADFVEIPGDRFTSKEYAKTLAAKIKAKAVLPLEQYGSPIENPTAPPPDDSGTSHLSIIDAQGNMLACTSSVNTGFGSMVYDPKSGILLNNHMGDFTAQAGKANNYGLIGSKQNEVAPQKRPLSSMTPTLVLRGGQPYLAVGGSGGPTIISGTLLTMLNLMDFKMSPAEAIAAGRVHAQWRPEVLFTEPDIPGIKSLEKWGHRFKVGPSYSSVQIVIRNADGTQTGVSDPRKLGGPAAADATAEADAPSN</sequence>
<organism evidence="7 8">
    <name type="scientific">Bradymonas sediminis</name>
    <dbReference type="NCBI Taxonomy" id="1548548"/>
    <lineage>
        <taxon>Bacteria</taxon>
        <taxon>Deltaproteobacteria</taxon>
        <taxon>Bradymonadales</taxon>
        <taxon>Bradymonadaceae</taxon>
        <taxon>Bradymonas</taxon>
    </lineage>
</organism>
<dbReference type="InterPro" id="IPR043138">
    <property type="entry name" value="GGT_lsub"/>
</dbReference>
<protein>
    <submittedName>
        <fullName evidence="7">Gamma-glutamyltransferase</fullName>
        <ecNumber evidence="7">2.3.2.2</ecNumber>
    </submittedName>
</protein>
<dbReference type="InterPro" id="IPR029055">
    <property type="entry name" value="Ntn_hydrolases_N"/>
</dbReference>
<feature type="binding site" evidence="5">
    <location>
        <position position="149"/>
    </location>
    <ligand>
        <name>L-glutamate</name>
        <dbReference type="ChEBI" id="CHEBI:29985"/>
    </ligand>
</feature>
<dbReference type="Pfam" id="PF01019">
    <property type="entry name" value="G_glu_transpept"/>
    <property type="match status" value="1"/>
</dbReference>
<evidence type="ECO:0000256" key="2">
    <source>
        <dbReference type="ARBA" id="ARBA00001089"/>
    </source>
</evidence>
<feature type="binding site" evidence="5">
    <location>
        <begin position="446"/>
        <end position="448"/>
    </location>
    <ligand>
        <name>L-glutamate</name>
        <dbReference type="ChEBI" id="CHEBI:29985"/>
    </ligand>
</feature>
<dbReference type="EC" id="2.3.2.2" evidence="7"/>
<dbReference type="Proteomes" id="UP000249799">
    <property type="component" value="Chromosome"/>
</dbReference>
<dbReference type="EMBL" id="CP030032">
    <property type="protein sequence ID" value="AWV89813.1"/>
    <property type="molecule type" value="Genomic_DNA"/>
</dbReference>
<feature type="binding site" evidence="5">
    <location>
        <begin position="499"/>
        <end position="500"/>
    </location>
    <ligand>
        <name>L-glutamate</name>
        <dbReference type="ChEBI" id="CHEBI:29985"/>
    </ligand>
</feature>
<reference evidence="7 8" key="1">
    <citation type="submission" date="2018-06" db="EMBL/GenBank/DDBJ databases">
        <title>Lujinxingia sediminis gen. nov. sp. nov., a new facultative anaerobic member of the class Deltaproteobacteria, and proposal of Lujinxingaceae fam. nov.</title>
        <authorList>
            <person name="Guo L.-Y."/>
            <person name="Li C.-M."/>
            <person name="Wang S."/>
            <person name="Du Z.-J."/>
        </authorList>
    </citation>
    <scope>NUCLEOTIDE SEQUENCE [LARGE SCALE GENOMIC DNA]</scope>
    <source>
        <strain evidence="7 8">FA350</strain>
    </source>
</reference>
<dbReference type="GO" id="GO:0036374">
    <property type="term" value="F:glutathione hydrolase activity"/>
    <property type="evidence" value="ECO:0007669"/>
    <property type="project" value="UniProtKB-EC"/>
</dbReference>
<dbReference type="PRINTS" id="PR01210">
    <property type="entry name" value="GGTRANSPTASE"/>
</dbReference>
<keyword evidence="7" id="KW-0012">Acyltransferase</keyword>
<feature type="region of interest" description="Disordered" evidence="6">
    <location>
        <begin position="598"/>
        <end position="625"/>
    </location>
</feature>
<comment type="catalytic activity">
    <reaction evidence="1">
        <text>an S-substituted glutathione + H2O = an S-substituted L-cysteinylglycine + L-glutamate</text>
        <dbReference type="Rhea" id="RHEA:59468"/>
        <dbReference type="ChEBI" id="CHEBI:15377"/>
        <dbReference type="ChEBI" id="CHEBI:29985"/>
        <dbReference type="ChEBI" id="CHEBI:90779"/>
        <dbReference type="ChEBI" id="CHEBI:143103"/>
        <dbReference type="EC" id="3.4.19.13"/>
    </reaction>
</comment>
<dbReference type="GO" id="GO:0006751">
    <property type="term" value="P:glutathione catabolic process"/>
    <property type="evidence" value="ECO:0007669"/>
    <property type="project" value="InterPro"/>
</dbReference>
<evidence type="ECO:0000313" key="7">
    <source>
        <dbReference type="EMBL" id="AWV89813.1"/>
    </source>
</evidence>
<dbReference type="PANTHER" id="PTHR11686:SF9">
    <property type="entry name" value="RE13973P"/>
    <property type="match status" value="1"/>
</dbReference>
<accession>A0A2Z4FLG8</accession>
<comment type="catalytic activity">
    <reaction evidence="2">
        <text>glutathione + H2O = L-cysteinylglycine + L-glutamate</text>
        <dbReference type="Rhea" id="RHEA:28807"/>
        <dbReference type="ChEBI" id="CHEBI:15377"/>
        <dbReference type="ChEBI" id="CHEBI:29985"/>
        <dbReference type="ChEBI" id="CHEBI:57925"/>
        <dbReference type="ChEBI" id="CHEBI:61694"/>
        <dbReference type="EC" id="3.4.19.13"/>
    </reaction>
</comment>
<name>A0A2Z4FLG8_9DELT</name>
<dbReference type="SUPFAM" id="SSF56235">
    <property type="entry name" value="N-terminal nucleophile aminohydrolases (Ntn hydrolases)"/>
    <property type="match status" value="1"/>
</dbReference>
<feature type="compositionally biased region" description="Low complexity" evidence="6">
    <location>
        <begin position="612"/>
        <end position="625"/>
    </location>
</feature>
<feature type="active site" description="Nucleophile" evidence="4">
    <location>
        <position position="428"/>
    </location>
</feature>
<feature type="binding site" evidence="5">
    <location>
        <position position="470"/>
    </location>
    <ligand>
        <name>L-glutamate</name>
        <dbReference type="ChEBI" id="CHEBI:29985"/>
    </ligand>
</feature>
<evidence type="ECO:0000256" key="6">
    <source>
        <dbReference type="SAM" id="MobiDB-lite"/>
    </source>
</evidence>
<feature type="binding site" evidence="5">
    <location>
        <position position="521"/>
    </location>
    <ligand>
        <name>L-glutamate</name>
        <dbReference type="ChEBI" id="CHEBI:29985"/>
    </ligand>
</feature>
<evidence type="ECO:0000256" key="1">
    <source>
        <dbReference type="ARBA" id="ARBA00001049"/>
    </source>
</evidence>
<dbReference type="NCBIfam" id="TIGR00066">
    <property type="entry name" value="g_glut_trans"/>
    <property type="match status" value="1"/>
</dbReference>
<dbReference type="GO" id="GO:0103068">
    <property type="term" value="F:leukotriene C4 gamma-glutamyl transferase activity"/>
    <property type="evidence" value="ECO:0007669"/>
    <property type="project" value="UniProtKB-EC"/>
</dbReference>
<evidence type="ECO:0000256" key="5">
    <source>
        <dbReference type="PIRSR" id="PIRSR600101-2"/>
    </source>
</evidence>
<dbReference type="InterPro" id="IPR000101">
    <property type="entry name" value="GGT_peptidase"/>
</dbReference>
<dbReference type="OrthoDB" id="5297205at2"/>
<proteinExistence type="predicted"/>
<dbReference type="Gene3D" id="3.60.20.40">
    <property type="match status" value="1"/>
</dbReference>
<dbReference type="InterPro" id="IPR043137">
    <property type="entry name" value="GGT_ssub_C"/>
</dbReference>
<dbReference type="PANTHER" id="PTHR11686">
    <property type="entry name" value="GAMMA GLUTAMYL TRANSPEPTIDASE"/>
    <property type="match status" value="1"/>
</dbReference>
<evidence type="ECO:0000256" key="3">
    <source>
        <dbReference type="ARBA" id="ARBA00047417"/>
    </source>
</evidence>
<evidence type="ECO:0000256" key="4">
    <source>
        <dbReference type="PIRSR" id="PIRSR600101-1"/>
    </source>
</evidence>
<keyword evidence="7" id="KW-0808">Transferase</keyword>
<dbReference type="Gene3D" id="1.10.246.130">
    <property type="match status" value="1"/>
</dbReference>
<dbReference type="GO" id="GO:0005886">
    <property type="term" value="C:plasma membrane"/>
    <property type="evidence" value="ECO:0007669"/>
    <property type="project" value="TreeGrafter"/>
</dbReference>
<dbReference type="KEGG" id="bsed:DN745_10870"/>